<dbReference type="SUPFAM" id="SSF48452">
    <property type="entry name" value="TPR-like"/>
    <property type="match status" value="1"/>
</dbReference>
<protein>
    <recommendedName>
        <fullName evidence="15">Serine/threonine-protein phosphatase T</fullName>
        <ecNumber evidence="5">3.1.3.16</ecNumber>
    </recommendedName>
</protein>
<dbReference type="EMBL" id="CAACVR010000033">
    <property type="protein sequence ID" value="VEU22886.1"/>
    <property type="molecule type" value="Genomic_DNA"/>
</dbReference>
<sequence>MPSADDLKALGNEQLKLQHYDKAVTFYTKAIDLSPSSIYYANRAQAHIKMENFGLALNDSTEAIKLDKNYLKAYYRRAVAYSGMLQYKKSLNDVRTVLKFAPADKNAQRLEKNLVRVINRIRFENAIQVDDESSIFDDIDYDIGDENDNGLHLDIEVTKADKRNKIHQVVNVKMTEEYVEKMIELFKNKGTLPKKHAYAIVAAAKELFKAENTLVEIGIKRQKTAGSEYQNDAVKKITVCGDTHGQFYDVLRIFETFGKVSKDHTYLFNGDFVDRGSWSCEVAFLIYSLKLLYPNNLYVDRGNHEADDMNQVYGFQDEVKAKYTERLFKCFSESFNSLPYSTLIGQEYLVLHGGLFSNDDVTLDDIRGIDRHKNRQPPKEGIQMEMLWTDPQPENGRAPSKRGIGLQFGPDVTKKFCDKNHLRKVIRSHEVRDGGYEIEHDGRLVTVFSAPNYCDSQNNLGAVVELTLEGDEYKEEYRTFKAAPHPDIPPMAYCKNNLF</sequence>
<dbReference type="PANTHER" id="PTHR45668">
    <property type="entry name" value="SERINE/THREONINE-PROTEIN PHOSPHATASE 5-RELATED"/>
    <property type="match status" value="1"/>
</dbReference>
<dbReference type="PRINTS" id="PR00114">
    <property type="entry name" value="STPHPHTASE"/>
</dbReference>
<feature type="domain" description="Serine/threonine specific protein phosphatases" evidence="18">
    <location>
        <begin position="192"/>
        <end position="484"/>
    </location>
</feature>
<dbReference type="STRING" id="13370.A0A448YPT6"/>
<dbReference type="CDD" id="cd07417">
    <property type="entry name" value="MPP_PP5_C"/>
    <property type="match status" value="1"/>
</dbReference>
<evidence type="ECO:0000259" key="18">
    <source>
        <dbReference type="SMART" id="SM00156"/>
    </source>
</evidence>
<dbReference type="InParanoid" id="A0A448YPT6"/>
<evidence type="ECO:0000256" key="12">
    <source>
        <dbReference type="ARBA" id="ARBA00023242"/>
    </source>
</evidence>
<dbReference type="Pfam" id="PF00149">
    <property type="entry name" value="Metallophos"/>
    <property type="match status" value="1"/>
</dbReference>
<dbReference type="Gene3D" id="3.60.21.10">
    <property type="match status" value="1"/>
</dbReference>
<dbReference type="InterPro" id="IPR006186">
    <property type="entry name" value="Ser/Thr-sp_prot-phosphatase"/>
</dbReference>
<comment type="subcellular location">
    <subcellularLocation>
        <location evidence="3">Nucleus</location>
    </subcellularLocation>
</comment>
<dbReference type="InterPro" id="IPR051134">
    <property type="entry name" value="PPP_phosphatase"/>
</dbReference>
<dbReference type="PIRSF" id="PIRSF033096">
    <property type="entry name" value="PPPtase_5"/>
    <property type="match status" value="1"/>
</dbReference>
<name>A0A448YPT6_BRENA</name>
<dbReference type="GO" id="GO:0046872">
    <property type="term" value="F:metal ion binding"/>
    <property type="evidence" value="ECO:0007669"/>
    <property type="project" value="UniProtKB-KW"/>
</dbReference>
<evidence type="ECO:0000256" key="3">
    <source>
        <dbReference type="ARBA" id="ARBA00004123"/>
    </source>
</evidence>
<evidence type="ECO:0000256" key="6">
    <source>
        <dbReference type="ARBA" id="ARBA00022723"/>
    </source>
</evidence>
<evidence type="ECO:0000256" key="15">
    <source>
        <dbReference type="ARBA" id="ARBA00073946"/>
    </source>
</evidence>
<dbReference type="FunCoup" id="A0A448YPT6">
    <property type="interactions" value="1221"/>
</dbReference>
<dbReference type="InterPro" id="IPR041753">
    <property type="entry name" value="PP5_C"/>
</dbReference>
<evidence type="ECO:0000256" key="7">
    <source>
        <dbReference type="ARBA" id="ARBA00022737"/>
    </source>
</evidence>
<evidence type="ECO:0000256" key="14">
    <source>
        <dbReference type="ARBA" id="ARBA00048832"/>
    </source>
</evidence>
<keyword evidence="9 17" id="KW-0802">TPR repeat</keyword>
<dbReference type="InterPro" id="IPR019734">
    <property type="entry name" value="TPR_rpt"/>
</dbReference>
<dbReference type="InterPro" id="IPR029052">
    <property type="entry name" value="Metallo-depent_PP-like"/>
</dbReference>
<evidence type="ECO:0000256" key="13">
    <source>
        <dbReference type="ARBA" id="ARBA00047986"/>
    </source>
</evidence>
<evidence type="ECO:0000256" key="4">
    <source>
        <dbReference type="ARBA" id="ARBA00008786"/>
    </source>
</evidence>
<comment type="similarity">
    <text evidence="4">Belongs to the PPP phosphatase family. PP-5 (PP-T) subfamily.</text>
</comment>
<feature type="active site" description="Proton donor/acceptor" evidence="16">
    <location>
        <position position="304"/>
    </location>
</feature>
<evidence type="ECO:0000256" key="17">
    <source>
        <dbReference type="PROSITE-ProRule" id="PRU00339"/>
    </source>
</evidence>
<keyword evidence="12" id="KW-0539">Nucleus</keyword>
<comment type="cofactor">
    <cofactor evidence="1">
        <name>Mn(2+)</name>
        <dbReference type="ChEBI" id="CHEBI:29035"/>
    </cofactor>
</comment>
<dbReference type="InterPro" id="IPR004843">
    <property type="entry name" value="Calcineurin-like_PHP"/>
</dbReference>
<evidence type="ECO:0000256" key="1">
    <source>
        <dbReference type="ARBA" id="ARBA00001936"/>
    </source>
</evidence>
<evidence type="ECO:0000256" key="9">
    <source>
        <dbReference type="ARBA" id="ARBA00022803"/>
    </source>
</evidence>
<dbReference type="Pfam" id="PF08321">
    <property type="entry name" value="PPP5"/>
    <property type="match status" value="1"/>
</dbReference>
<comment type="cofactor">
    <cofactor evidence="2">
        <name>Mg(2+)</name>
        <dbReference type="ChEBI" id="CHEBI:18420"/>
    </cofactor>
</comment>
<dbReference type="EC" id="3.1.3.16" evidence="5"/>
<dbReference type="AlphaFoldDB" id="A0A448YPT6"/>
<dbReference type="FunFam" id="3.60.21.10:FF:000036">
    <property type="entry name" value="Serine/threonine protein phosphatase 5"/>
    <property type="match status" value="1"/>
</dbReference>
<dbReference type="InterPro" id="IPR011990">
    <property type="entry name" value="TPR-like_helical_dom_sf"/>
</dbReference>
<dbReference type="SMART" id="SM00028">
    <property type="entry name" value="TPR"/>
    <property type="match status" value="3"/>
</dbReference>
<reference evidence="19 20" key="1">
    <citation type="submission" date="2018-12" db="EMBL/GenBank/DDBJ databases">
        <authorList>
            <person name="Tiukova I."/>
            <person name="Dainat J."/>
        </authorList>
    </citation>
    <scope>NUCLEOTIDE SEQUENCE [LARGE SCALE GENOMIC DNA]</scope>
</reference>
<comment type="catalytic activity">
    <reaction evidence="13">
        <text>O-phospho-L-seryl-[protein] + H2O = L-seryl-[protein] + phosphate</text>
        <dbReference type="Rhea" id="RHEA:20629"/>
        <dbReference type="Rhea" id="RHEA-COMP:9863"/>
        <dbReference type="Rhea" id="RHEA-COMP:11604"/>
        <dbReference type="ChEBI" id="CHEBI:15377"/>
        <dbReference type="ChEBI" id="CHEBI:29999"/>
        <dbReference type="ChEBI" id="CHEBI:43474"/>
        <dbReference type="ChEBI" id="CHEBI:83421"/>
        <dbReference type="EC" id="3.1.3.16"/>
    </reaction>
    <physiologicalReaction direction="left-to-right" evidence="13">
        <dbReference type="Rhea" id="RHEA:20630"/>
    </physiologicalReaction>
</comment>
<dbReference type="OrthoDB" id="445564at2759"/>
<dbReference type="GO" id="GO:0005634">
    <property type="term" value="C:nucleus"/>
    <property type="evidence" value="ECO:0007669"/>
    <property type="project" value="UniProtKB-SubCell"/>
</dbReference>
<gene>
    <name evidence="19" type="ORF">BRENAR_LOCUS3617</name>
</gene>
<evidence type="ECO:0000256" key="5">
    <source>
        <dbReference type="ARBA" id="ARBA00013081"/>
    </source>
</evidence>
<accession>A0A448YPT6</accession>
<organism evidence="19 20">
    <name type="scientific">Brettanomyces naardenensis</name>
    <name type="common">Yeast</name>
    <dbReference type="NCBI Taxonomy" id="13370"/>
    <lineage>
        <taxon>Eukaryota</taxon>
        <taxon>Fungi</taxon>
        <taxon>Dikarya</taxon>
        <taxon>Ascomycota</taxon>
        <taxon>Saccharomycotina</taxon>
        <taxon>Pichiomycetes</taxon>
        <taxon>Pichiales</taxon>
        <taxon>Pichiaceae</taxon>
        <taxon>Brettanomyces</taxon>
    </lineage>
</organism>
<feature type="repeat" description="TPR" evidence="17">
    <location>
        <begin position="4"/>
        <end position="37"/>
    </location>
</feature>
<dbReference type="Gene3D" id="1.25.40.10">
    <property type="entry name" value="Tetratricopeptide repeat domain"/>
    <property type="match status" value="1"/>
</dbReference>
<comment type="catalytic activity">
    <reaction evidence="14">
        <text>O-phospho-L-threonyl-[protein] + H2O = L-threonyl-[protein] + phosphate</text>
        <dbReference type="Rhea" id="RHEA:47004"/>
        <dbReference type="Rhea" id="RHEA-COMP:11060"/>
        <dbReference type="Rhea" id="RHEA-COMP:11605"/>
        <dbReference type="ChEBI" id="CHEBI:15377"/>
        <dbReference type="ChEBI" id="CHEBI:30013"/>
        <dbReference type="ChEBI" id="CHEBI:43474"/>
        <dbReference type="ChEBI" id="CHEBI:61977"/>
        <dbReference type="EC" id="3.1.3.16"/>
    </reaction>
    <physiologicalReaction direction="left-to-right" evidence="14">
        <dbReference type="Rhea" id="RHEA:47005"/>
    </physiologicalReaction>
</comment>
<evidence type="ECO:0000313" key="20">
    <source>
        <dbReference type="Proteomes" id="UP000290900"/>
    </source>
</evidence>
<keyword evidence="11" id="KW-0464">Manganese</keyword>
<keyword evidence="20" id="KW-1185">Reference proteome</keyword>
<keyword evidence="8" id="KW-0378">Hydrolase</keyword>
<dbReference type="PANTHER" id="PTHR45668:SF5">
    <property type="entry name" value="SERINE_THREONINE-PROTEIN PHOSPHATASE 5"/>
    <property type="match status" value="1"/>
</dbReference>
<dbReference type="SUPFAM" id="SSF56300">
    <property type="entry name" value="Metallo-dependent phosphatases"/>
    <property type="match status" value="1"/>
</dbReference>
<dbReference type="GO" id="GO:0004722">
    <property type="term" value="F:protein serine/threonine phosphatase activity"/>
    <property type="evidence" value="ECO:0007669"/>
    <property type="project" value="UniProtKB-EC"/>
</dbReference>
<evidence type="ECO:0000313" key="19">
    <source>
        <dbReference type="EMBL" id="VEU22886.1"/>
    </source>
</evidence>
<evidence type="ECO:0000256" key="8">
    <source>
        <dbReference type="ARBA" id="ARBA00022801"/>
    </source>
</evidence>
<evidence type="ECO:0000256" key="2">
    <source>
        <dbReference type="ARBA" id="ARBA00001946"/>
    </source>
</evidence>
<evidence type="ECO:0000256" key="16">
    <source>
        <dbReference type="PIRSR" id="PIRSR033096-1"/>
    </source>
</evidence>
<proteinExistence type="inferred from homology"/>
<dbReference type="PROSITE" id="PS50005">
    <property type="entry name" value="TPR"/>
    <property type="match status" value="1"/>
</dbReference>
<keyword evidence="10" id="KW-0904">Protein phosphatase</keyword>
<dbReference type="GO" id="GO:0005737">
    <property type="term" value="C:cytoplasm"/>
    <property type="evidence" value="ECO:0007669"/>
    <property type="project" value="UniProtKB-ARBA"/>
</dbReference>
<evidence type="ECO:0000256" key="10">
    <source>
        <dbReference type="ARBA" id="ARBA00022912"/>
    </source>
</evidence>
<keyword evidence="7" id="KW-0677">Repeat</keyword>
<dbReference type="SMART" id="SM00156">
    <property type="entry name" value="PP2Ac"/>
    <property type="match status" value="1"/>
</dbReference>
<dbReference type="InterPro" id="IPR013235">
    <property type="entry name" value="PPP_dom"/>
</dbReference>
<dbReference type="Proteomes" id="UP000290900">
    <property type="component" value="Unassembled WGS sequence"/>
</dbReference>
<evidence type="ECO:0000256" key="11">
    <source>
        <dbReference type="ARBA" id="ARBA00023211"/>
    </source>
</evidence>
<dbReference type="Pfam" id="PF13181">
    <property type="entry name" value="TPR_8"/>
    <property type="match status" value="1"/>
</dbReference>
<keyword evidence="6" id="KW-0479">Metal-binding</keyword>